<protein>
    <recommendedName>
        <fullName evidence="7 9">Uroporphyrinogen-III synthase</fullName>
        <ecNumber evidence="3 9">4.2.1.75</ecNumber>
    </recommendedName>
</protein>
<dbReference type="GO" id="GO:0006782">
    <property type="term" value="P:protoporphyrinogen IX biosynthetic process"/>
    <property type="evidence" value="ECO:0007669"/>
    <property type="project" value="UniProtKB-UniRule"/>
</dbReference>
<dbReference type="GO" id="GO:0004852">
    <property type="term" value="F:uroporphyrinogen-III synthase activity"/>
    <property type="evidence" value="ECO:0007669"/>
    <property type="project" value="UniProtKB-UniRule"/>
</dbReference>
<comment type="pathway">
    <text evidence="1 9">Porphyrin-containing compound metabolism; protoporphyrin-IX biosynthesis; coproporphyrinogen-III from 5-aminolevulinate: step 3/4.</text>
</comment>
<keyword evidence="12" id="KW-1185">Reference proteome</keyword>
<dbReference type="Gene3D" id="3.40.50.10090">
    <property type="match status" value="2"/>
</dbReference>
<evidence type="ECO:0000256" key="7">
    <source>
        <dbReference type="ARBA" id="ARBA00040167"/>
    </source>
</evidence>
<comment type="similarity">
    <text evidence="2 9">Belongs to the uroporphyrinogen-III synthase family.</text>
</comment>
<evidence type="ECO:0000256" key="2">
    <source>
        <dbReference type="ARBA" id="ARBA00008133"/>
    </source>
</evidence>
<keyword evidence="5 9" id="KW-0627">Porphyrin biosynthesis</keyword>
<dbReference type="SUPFAM" id="SSF69618">
    <property type="entry name" value="HemD-like"/>
    <property type="match status" value="1"/>
</dbReference>
<proteinExistence type="inferred from homology"/>
<dbReference type="UniPathway" id="UPA00251">
    <property type="reaction ID" value="UER00320"/>
</dbReference>
<organism evidence="11 12">
    <name type="scientific">Sporosarcina pasteurii</name>
    <name type="common">Bacillus pasteurii</name>
    <dbReference type="NCBI Taxonomy" id="1474"/>
    <lineage>
        <taxon>Bacteria</taxon>
        <taxon>Bacillati</taxon>
        <taxon>Bacillota</taxon>
        <taxon>Bacilli</taxon>
        <taxon>Bacillales</taxon>
        <taxon>Caryophanaceae</taxon>
        <taxon>Sporosarcina</taxon>
    </lineage>
</organism>
<evidence type="ECO:0000256" key="1">
    <source>
        <dbReference type="ARBA" id="ARBA00004772"/>
    </source>
</evidence>
<dbReference type="Proteomes" id="UP000254519">
    <property type="component" value="Unassembled WGS sequence"/>
</dbReference>
<dbReference type="InterPro" id="IPR003754">
    <property type="entry name" value="4pyrrol_synth_uPrphyn_synth"/>
</dbReference>
<comment type="catalytic activity">
    <reaction evidence="8 9">
        <text>hydroxymethylbilane = uroporphyrinogen III + H2O</text>
        <dbReference type="Rhea" id="RHEA:18965"/>
        <dbReference type="ChEBI" id="CHEBI:15377"/>
        <dbReference type="ChEBI" id="CHEBI:57308"/>
        <dbReference type="ChEBI" id="CHEBI:57845"/>
        <dbReference type="EC" id="4.2.1.75"/>
    </reaction>
</comment>
<dbReference type="EMBL" id="UGYZ01000002">
    <property type="protein sequence ID" value="SUJ08020.1"/>
    <property type="molecule type" value="Genomic_DNA"/>
</dbReference>
<accession>A0A380BVY2</accession>
<name>A0A380BVY2_SPOPA</name>
<dbReference type="OrthoDB" id="9815856at2"/>
<dbReference type="EC" id="4.2.1.75" evidence="3 9"/>
<dbReference type="InterPro" id="IPR039793">
    <property type="entry name" value="UROS/Hem4"/>
</dbReference>
<evidence type="ECO:0000259" key="10">
    <source>
        <dbReference type="Pfam" id="PF02602"/>
    </source>
</evidence>
<dbReference type="AlphaFoldDB" id="A0A380BVY2"/>
<dbReference type="RefSeq" id="WP_115361548.1">
    <property type="nucleotide sequence ID" value="NZ_CP038012.1"/>
</dbReference>
<keyword evidence="4 9" id="KW-0456">Lyase</keyword>
<dbReference type="Pfam" id="PF02602">
    <property type="entry name" value="HEM4"/>
    <property type="match status" value="1"/>
</dbReference>
<dbReference type="PANTHER" id="PTHR38042">
    <property type="entry name" value="UROPORPHYRINOGEN-III SYNTHASE, CHLOROPLASTIC"/>
    <property type="match status" value="1"/>
</dbReference>
<dbReference type="InterPro" id="IPR036108">
    <property type="entry name" value="4pyrrol_syn_uPrphyn_synt_sf"/>
</dbReference>
<evidence type="ECO:0000256" key="3">
    <source>
        <dbReference type="ARBA" id="ARBA00013109"/>
    </source>
</evidence>
<sequence>MRTSEPPLNGETIIFTGTPRATDVFSLVEEYGGTPVSLPLIQVAELVESTDQLRLEACATYDWLIFTSQSAVAAFKEKLERFNVSVETIPSHIAAIGSRTAAALEKLGFTVEFIPTVFSADVFVKQFQPAENEARRLLFLRGSIAGPTIREELPFEVDEWTIYKTERVTDNAGKLVQLLKETEKTSVLFASPSAVEVFAEEVVPVVGWKGYTIGAIGHITEKALEKVGANVHVRPNTYTLKDLVDKLASRKDV</sequence>
<reference evidence="11 12" key="1">
    <citation type="submission" date="2018-06" db="EMBL/GenBank/DDBJ databases">
        <authorList>
            <consortium name="Pathogen Informatics"/>
            <person name="Doyle S."/>
        </authorList>
    </citation>
    <scope>NUCLEOTIDE SEQUENCE [LARGE SCALE GENOMIC DNA]</scope>
    <source>
        <strain evidence="12">ATCC 11859 / DSM 33 / NCIB 8841 / NCTC 4822</strain>
    </source>
</reference>
<gene>
    <name evidence="11" type="ORF">NCTC4822_01850</name>
</gene>
<dbReference type="GO" id="GO:0006780">
    <property type="term" value="P:uroporphyrinogen III biosynthetic process"/>
    <property type="evidence" value="ECO:0007669"/>
    <property type="project" value="UniProtKB-UniRule"/>
</dbReference>
<evidence type="ECO:0000256" key="4">
    <source>
        <dbReference type="ARBA" id="ARBA00023239"/>
    </source>
</evidence>
<comment type="function">
    <text evidence="6 9">Catalyzes cyclization of the linear tetrapyrrole, hydroxymethylbilane, to the macrocyclic uroporphyrinogen III.</text>
</comment>
<evidence type="ECO:0000256" key="8">
    <source>
        <dbReference type="ARBA" id="ARBA00048617"/>
    </source>
</evidence>
<dbReference type="PANTHER" id="PTHR38042:SF1">
    <property type="entry name" value="UROPORPHYRINOGEN-III SYNTHASE, CHLOROPLASTIC"/>
    <property type="match status" value="1"/>
</dbReference>
<evidence type="ECO:0000256" key="9">
    <source>
        <dbReference type="RuleBase" id="RU366031"/>
    </source>
</evidence>
<evidence type="ECO:0000256" key="5">
    <source>
        <dbReference type="ARBA" id="ARBA00023244"/>
    </source>
</evidence>
<evidence type="ECO:0000313" key="12">
    <source>
        <dbReference type="Proteomes" id="UP000254519"/>
    </source>
</evidence>
<feature type="domain" description="Tetrapyrrole biosynthesis uroporphyrinogen III synthase" evidence="10">
    <location>
        <begin position="27"/>
        <end position="244"/>
    </location>
</feature>
<evidence type="ECO:0000313" key="11">
    <source>
        <dbReference type="EMBL" id="SUJ08020.1"/>
    </source>
</evidence>
<dbReference type="CDD" id="cd06578">
    <property type="entry name" value="HemD"/>
    <property type="match status" value="1"/>
</dbReference>
<evidence type="ECO:0000256" key="6">
    <source>
        <dbReference type="ARBA" id="ARBA00037589"/>
    </source>
</evidence>